<dbReference type="InterPro" id="IPR001296">
    <property type="entry name" value="Glyco_trans_1"/>
</dbReference>
<organism evidence="3 4">
    <name type="scientific">Paenibacillus foliorum</name>
    <dbReference type="NCBI Taxonomy" id="2654974"/>
    <lineage>
        <taxon>Bacteria</taxon>
        <taxon>Bacillati</taxon>
        <taxon>Bacillota</taxon>
        <taxon>Bacilli</taxon>
        <taxon>Bacillales</taxon>
        <taxon>Paenibacillaceae</taxon>
        <taxon>Paenibacillus</taxon>
    </lineage>
</organism>
<proteinExistence type="predicted"/>
<accession>A0A972JYZ1</accession>
<dbReference type="InterPro" id="IPR028098">
    <property type="entry name" value="Glyco_trans_4-like_N"/>
</dbReference>
<dbReference type="PANTHER" id="PTHR45947:SF3">
    <property type="entry name" value="SULFOQUINOVOSYL TRANSFERASE SQD2"/>
    <property type="match status" value="1"/>
</dbReference>
<gene>
    <name evidence="3" type="ORF">GC093_07435</name>
</gene>
<evidence type="ECO:0000313" key="4">
    <source>
        <dbReference type="Proteomes" id="UP000641588"/>
    </source>
</evidence>
<comment type="caution">
    <text evidence="3">The sequence shown here is derived from an EMBL/GenBank/DDBJ whole genome shotgun (WGS) entry which is preliminary data.</text>
</comment>
<dbReference type="Pfam" id="PF00534">
    <property type="entry name" value="Glycos_transf_1"/>
    <property type="match status" value="1"/>
</dbReference>
<dbReference type="CDD" id="cd03814">
    <property type="entry name" value="GT4-like"/>
    <property type="match status" value="1"/>
</dbReference>
<evidence type="ECO:0000259" key="2">
    <source>
        <dbReference type="Pfam" id="PF13439"/>
    </source>
</evidence>
<dbReference type="Gene3D" id="3.40.50.2000">
    <property type="entry name" value="Glycogen Phosphorylase B"/>
    <property type="match status" value="2"/>
</dbReference>
<dbReference type="GO" id="GO:0016758">
    <property type="term" value="F:hexosyltransferase activity"/>
    <property type="evidence" value="ECO:0007669"/>
    <property type="project" value="TreeGrafter"/>
</dbReference>
<feature type="domain" description="Glycosyltransferase subfamily 4-like N-terminal" evidence="2">
    <location>
        <begin position="14"/>
        <end position="178"/>
    </location>
</feature>
<feature type="domain" description="Glycosyl transferase family 1" evidence="1">
    <location>
        <begin position="192"/>
        <end position="352"/>
    </location>
</feature>
<evidence type="ECO:0000313" key="3">
    <source>
        <dbReference type="EMBL" id="NOU93066.1"/>
    </source>
</evidence>
<name>A0A972JYZ1_9BACL</name>
<dbReference type="InterPro" id="IPR050194">
    <property type="entry name" value="Glycosyltransferase_grp1"/>
</dbReference>
<sequence>MRVALFTDTYLPDVNGVAKTLGRWVQFLQSRDVKCKVFAPLSDSADELGISIVERFYSIPFLLYPECRMAIPNPIQFNKSLKAFAPNLIHVATPFNLGLTGLHYAKKHNVPIVASYHTHFDQYLSYYKLQWMEPMLWKYMLWFHQECQKIYVPSESTLLHLQDKGLKRMEIWSRGVQEDLFSPIVDHAQVWKQYGINPDRFIILFVGRLAPEKSMDVLLQTFHSLTDRIRAEAHLVITGDGPLYQPLLEEYGERPDITFTGFKQGRELSDLYAAADVFLFPSATETFGNVILEAMASGTAVIGSAAGGVKDTIHHNQNGLLCTPGNITEFVNAVELLYHNEGQRIEISEAGRAYSLHQSWEQIFSRLYDSYLSVLSESASLTVEDRAVMK</sequence>
<dbReference type="EMBL" id="WHOD01000027">
    <property type="protein sequence ID" value="NOU93066.1"/>
    <property type="molecule type" value="Genomic_DNA"/>
</dbReference>
<dbReference type="RefSeq" id="WP_171651287.1">
    <property type="nucleotide sequence ID" value="NZ_WHOD01000027.1"/>
</dbReference>
<dbReference type="AlphaFoldDB" id="A0A972JYZ1"/>
<reference evidence="3" key="1">
    <citation type="submission" date="2019-10" db="EMBL/GenBank/DDBJ databases">
        <title>Description of Paenibacillus glebae sp. nov.</title>
        <authorList>
            <person name="Carlier A."/>
            <person name="Qi S."/>
        </authorList>
    </citation>
    <scope>NUCLEOTIDE SEQUENCE</scope>
    <source>
        <strain evidence="3">LMG 31456</strain>
    </source>
</reference>
<dbReference type="SUPFAM" id="SSF53756">
    <property type="entry name" value="UDP-Glycosyltransferase/glycogen phosphorylase"/>
    <property type="match status" value="1"/>
</dbReference>
<dbReference type="Proteomes" id="UP000641588">
    <property type="component" value="Unassembled WGS sequence"/>
</dbReference>
<dbReference type="PANTHER" id="PTHR45947">
    <property type="entry name" value="SULFOQUINOVOSYL TRANSFERASE SQD2"/>
    <property type="match status" value="1"/>
</dbReference>
<dbReference type="Pfam" id="PF13439">
    <property type="entry name" value="Glyco_transf_4"/>
    <property type="match status" value="1"/>
</dbReference>
<protein>
    <submittedName>
        <fullName evidence="3">Glycosyltransferase</fullName>
    </submittedName>
</protein>
<evidence type="ECO:0000259" key="1">
    <source>
        <dbReference type="Pfam" id="PF00534"/>
    </source>
</evidence>
<keyword evidence="4" id="KW-1185">Reference proteome</keyword>